<dbReference type="EMBL" id="JBBJCI010000035">
    <property type="protein sequence ID" value="KAK7253226.1"/>
    <property type="molecule type" value="Genomic_DNA"/>
</dbReference>
<proteinExistence type="predicted"/>
<feature type="region of interest" description="Disordered" evidence="1">
    <location>
        <begin position="183"/>
        <end position="243"/>
    </location>
</feature>
<feature type="compositionally biased region" description="Low complexity" evidence="1">
    <location>
        <begin position="217"/>
        <end position="231"/>
    </location>
</feature>
<organism evidence="2 3">
    <name type="scientific">Aureococcus anophagefferens</name>
    <name type="common">Harmful bloom alga</name>
    <dbReference type="NCBI Taxonomy" id="44056"/>
    <lineage>
        <taxon>Eukaryota</taxon>
        <taxon>Sar</taxon>
        <taxon>Stramenopiles</taxon>
        <taxon>Ochrophyta</taxon>
        <taxon>Pelagophyceae</taxon>
        <taxon>Pelagomonadales</taxon>
        <taxon>Pelagomonadaceae</taxon>
        <taxon>Aureococcus</taxon>
    </lineage>
</organism>
<dbReference type="Proteomes" id="UP001363151">
    <property type="component" value="Unassembled WGS sequence"/>
</dbReference>
<sequence length="355" mass="37165">MELVASRAARPAPPGAGSALEVCYGARHRSNTAAAVVDAFAADVTVTAAGDGARGLVRPTSSRPRRLRRGARALFARGSPYVTVELDRSTDVELGSAAGVAFVVPLGAGADDDAGGRGRRARAPARAAAASRATAAPRRRASSSSAAAADGGGPRPRPRAGRADAGRGGRCCSAFAGAAMGAGLTEPRARPATRRSASRRERAALDGGRARQRPTPRRASAGAAPRRSYSPLAPTPARTSYSPLAPTPTPSVVPLAYKFFAMFIDDAFVDARGSTTRAHAAEEPLKYRLTQRDDFVFPMTLYQCNTLHVDKTRSNEFKLLRGVAAGRDGRRGRGRRAVALGRWDTTRRGRAAPGK</sequence>
<comment type="caution">
    <text evidence="2">The sequence shown here is derived from an EMBL/GenBank/DDBJ whole genome shotgun (WGS) entry which is preliminary data.</text>
</comment>
<keyword evidence="3" id="KW-1185">Reference proteome</keyword>
<evidence type="ECO:0000256" key="1">
    <source>
        <dbReference type="SAM" id="MobiDB-lite"/>
    </source>
</evidence>
<gene>
    <name evidence="2" type="ORF">SO694_00001049</name>
</gene>
<name>A0ABR1GBM4_AURAN</name>
<reference evidence="2 3" key="1">
    <citation type="submission" date="2024-03" db="EMBL/GenBank/DDBJ databases">
        <title>Aureococcus anophagefferens CCMP1851 and Kratosvirus quantuckense: Draft genome of a second virus-susceptible host strain in the model system.</title>
        <authorList>
            <person name="Chase E."/>
            <person name="Truchon A.R."/>
            <person name="Schepens W."/>
            <person name="Wilhelm S.W."/>
        </authorList>
    </citation>
    <scope>NUCLEOTIDE SEQUENCE [LARGE SCALE GENOMIC DNA]</scope>
    <source>
        <strain evidence="2 3">CCMP1851</strain>
    </source>
</reference>
<protein>
    <submittedName>
        <fullName evidence="2">Uncharacterized protein</fullName>
    </submittedName>
</protein>
<accession>A0ABR1GBM4</accession>
<feature type="compositionally biased region" description="Low complexity" evidence="1">
    <location>
        <begin position="124"/>
        <end position="149"/>
    </location>
</feature>
<evidence type="ECO:0000313" key="3">
    <source>
        <dbReference type="Proteomes" id="UP001363151"/>
    </source>
</evidence>
<feature type="region of interest" description="Disordered" evidence="1">
    <location>
        <begin position="109"/>
        <end position="167"/>
    </location>
</feature>
<evidence type="ECO:0000313" key="2">
    <source>
        <dbReference type="EMBL" id="KAK7253226.1"/>
    </source>
</evidence>